<proteinExistence type="predicted"/>
<dbReference type="PANTHER" id="PTHR35807">
    <property type="entry name" value="TRANSCRIPTIONAL REGULATOR REDD-RELATED"/>
    <property type="match status" value="1"/>
</dbReference>
<organism evidence="2">
    <name type="scientific">Acidicaldus sp</name>
    <dbReference type="NCBI Taxonomy" id="1872105"/>
    <lineage>
        <taxon>Bacteria</taxon>
        <taxon>Pseudomonadati</taxon>
        <taxon>Pseudomonadota</taxon>
        <taxon>Alphaproteobacteria</taxon>
        <taxon>Acetobacterales</taxon>
        <taxon>Acetobacteraceae</taxon>
        <taxon>Acidicaldus</taxon>
    </lineage>
</organism>
<dbReference type="EMBL" id="DTQM01000017">
    <property type="protein sequence ID" value="HGC41774.1"/>
    <property type="molecule type" value="Genomic_DNA"/>
</dbReference>
<dbReference type="SMART" id="SM01043">
    <property type="entry name" value="BTAD"/>
    <property type="match status" value="1"/>
</dbReference>
<dbReference type="SUPFAM" id="SSF46894">
    <property type="entry name" value="C-terminal effector domain of the bipartite response regulators"/>
    <property type="match status" value="1"/>
</dbReference>
<sequence>MLISPAAQFTTLARPAQRNPAPALSLRLFGPMQAWTANGENALPNARKSRALLAMLALAMPQPRSRVAIAETLWSGRPEEQARGSLRQEIYRMMESLGPLGAEVVSIEREQIALRSAAVWTDIAEVRSASPAAPQALQLIGGELLADLNGLDAAFDAWLLAERTAIRNLARHVAEAVLEEQTDPDGVIAAAQQVLAIDRVHEVAWRALIRAYAARGERGLAIEAFERCRAALGERLSALPSEETRALLAEIRVGAAPVAFTARPRSSPTPPWVRSGRRLGVLPLEYSGEDRDLGERAVVLAEEITTALAPFRWMDLVSCSALSRFAAETRDEVALRRFFGLDLLVDGRLQQADDMLRVTLRLIDLDAGNQIIWVERFDHRLEDRLGLQDHVAALAAARIDREIQQSEIRRLNRVVTAAGQMPRNTSAYDLMVRALGLVARLEPAEFMSAGPLLELATELAPDYAAPHAVLAAWCAMTLAQGWAAEPPEMMARAQGTIRRALSIDPRDARALSIAGQLKLQIECRHEEAIALHDRALTLNPNLAMAWGFSGMAAVCRGDFADAERRLGRYRALLPFDPEGFLFDPAFALLALLRGDFAEAAAIARDISEIRPTLVSIYPYHLAALGHLGRREEAAEICARLAALRPGYGRREVMARTPIAQAAHREILADGLRRAGLSED</sequence>
<protein>
    <recommendedName>
        <fullName evidence="1">Bacterial transcriptional activator domain-containing protein</fullName>
    </recommendedName>
</protein>
<dbReference type="SUPFAM" id="SSF48452">
    <property type="entry name" value="TPR-like"/>
    <property type="match status" value="2"/>
</dbReference>
<evidence type="ECO:0000313" key="2">
    <source>
        <dbReference type="EMBL" id="HGC41774.1"/>
    </source>
</evidence>
<dbReference type="AlphaFoldDB" id="A0A8J4M4Y2"/>
<dbReference type="Pfam" id="PF03704">
    <property type="entry name" value="BTAD"/>
    <property type="match status" value="1"/>
</dbReference>
<dbReference type="Gene3D" id="1.25.40.10">
    <property type="entry name" value="Tetratricopeptide repeat domain"/>
    <property type="match status" value="2"/>
</dbReference>
<dbReference type="InterPro" id="IPR016032">
    <property type="entry name" value="Sig_transdc_resp-reg_C-effctor"/>
</dbReference>
<gene>
    <name evidence="2" type="ORF">ENY07_00900</name>
</gene>
<dbReference type="InterPro" id="IPR051677">
    <property type="entry name" value="AfsR-DnrI-RedD_regulator"/>
</dbReference>
<feature type="domain" description="Bacterial transcriptional activator" evidence="1">
    <location>
        <begin position="121"/>
        <end position="252"/>
    </location>
</feature>
<dbReference type="GO" id="GO:0006355">
    <property type="term" value="P:regulation of DNA-templated transcription"/>
    <property type="evidence" value="ECO:0007669"/>
    <property type="project" value="InterPro"/>
</dbReference>
<dbReference type="InterPro" id="IPR011990">
    <property type="entry name" value="TPR-like_helical_dom_sf"/>
</dbReference>
<reference evidence="2" key="1">
    <citation type="journal article" date="2020" name="mSystems">
        <title>Genome- and Community-Level Interaction Insights into Carbon Utilization and Element Cycling Functions of Hydrothermarchaeota in Hydrothermal Sediment.</title>
        <authorList>
            <person name="Zhou Z."/>
            <person name="Liu Y."/>
            <person name="Xu W."/>
            <person name="Pan J."/>
            <person name="Luo Z.H."/>
            <person name="Li M."/>
        </authorList>
    </citation>
    <scope>NUCLEOTIDE SEQUENCE</scope>
    <source>
        <strain evidence="2">SpSt-997</strain>
    </source>
</reference>
<comment type="caution">
    <text evidence="2">The sequence shown here is derived from an EMBL/GenBank/DDBJ whole genome shotgun (WGS) entry which is preliminary data.</text>
</comment>
<dbReference type="InterPro" id="IPR005158">
    <property type="entry name" value="BTAD"/>
</dbReference>
<dbReference type="GO" id="GO:0003677">
    <property type="term" value="F:DNA binding"/>
    <property type="evidence" value="ECO:0007669"/>
    <property type="project" value="InterPro"/>
</dbReference>
<name>A0A8J4M4Y2_9PROT</name>
<evidence type="ECO:0000259" key="1">
    <source>
        <dbReference type="SMART" id="SM01043"/>
    </source>
</evidence>
<accession>A0A8J4M4Y2</accession>